<evidence type="ECO:0000259" key="9">
    <source>
        <dbReference type="PROSITE" id="PS50928"/>
    </source>
</evidence>
<keyword evidence="3" id="KW-1003">Cell membrane</keyword>
<reference evidence="10 11" key="1">
    <citation type="submission" date="2019-05" db="EMBL/GenBank/DDBJ databases">
        <title>Streptomyces marianii sp. nov., a novel marine actinomycete from southern coast of India.</title>
        <authorList>
            <person name="Iniyan A.M."/>
            <person name="Wink J."/>
            <person name="Ramprasad E."/>
            <person name="Ramana C.V."/>
            <person name="Bunk B."/>
            <person name="Sproer C."/>
            <person name="Joseph F.-J.R.S."/>
            <person name="Vincent S.G.P."/>
        </authorList>
    </citation>
    <scope>NUCLEOTIDE SEQUENCE [LARGE SCALE GENOMIC DNA]</scope>
    <source>
        <strain evidence="10 11">ICN19</strain>
    </source>
</reference>
<organism evidence="10 11">
    <name type="scientific">Streptomyces marianii</name>
    <dbReference type="NCBI Taxonomy" id="1817406"/>
    <lineage>
        <taxon>Bacteria</taxon>
        <taxon>Bacillati</taxon>
        <taxon>Actinomycetota</taxon>
        <taxon>Actinomycetes</taxon>
        <taxon>Kitasatosporales</taxon>
        <taxon>Streptomycetaceae</taxon>
        <taxon>Streptomyces</taxon>
    </lineage>
</organism>
<dbReference type="PANTHER" id="PTHR30193">
    <property type="entry name" value="ABC TRANSPORTER PERMEASE PROTEIN"/>
    <property type="match status" value="1"/>
</dbReference>
<feature type="transmembrane region" description="Helical" evidence="7">
    <location>
        <begin position="254"/>
        <end position="274"/>
    </location>
</feature>
<keyword evidence="2 7" id="KW-0813">Transport</keyword>
<dbReference type="Proteomes" id="UP000305921">
    <property type="component" value="Unassembled WGS sequence"/>
</dbReference>
<evidence type="ECO:0000256" key="5">
    <source>
        <dbReference type="ARBA" id="ARBA00022989"/>
    </source>
</evidence>
<dbReference type="PROSITE" id="PS50928">
    <property type="entry name" value="ABC_TM1"/>
    <property type="match status" value="1"/>
</dbReference>
<dbReference type="InterPro" id="IPR035906">
    <property type="entry name" value="MetI-like_sf"/>
</dbReference>
<dbReference type="GO" id="GO:0055085">
    <property type="term" value="P:transmembrane transport"/>
    <property type="evidence" value="ECO:0007669"/>
    <property type="project" value="InterPro"/>
</dbReference>
<evidence type="ECO:0000256" key="8">
    <source>
        <dbReference type="SAM" id="MobiDB-lite"/>
    </source>
</evidence>
<feature type="transmembrane region" description="Helical" evidence="7">
    <location>
        <begin position="306"/>
        <end position="326"/>
    </location>
</feature>
<evidence type="ECO:0000256" key="4">
    <source>
        <dbReference type="ARBA" id="ARBA00022692"/>
    </source>
</evidence>
<dbReference type="EMBL" id="VAWE01000001">
    <property type="protein sequence ID" value="TLQ43788.1"/>
    <property type="molecule type" value="Genomic_DNA"/>
</dbReference>
<protein>
    <submittedName>
        <fullName evidence="10">Sugar ABC transporter permease</fullName>
    </submittedName>
</protein>
<dbReference type="Gene3D" id="1.10.3720.10">
    <property type="entry name" value="MetI-like"/>
    <property type="match status" value="1"/>
</dbReference>
<dbReference type="Pfam" id="PF00528">
    <property type="entry name" value="BPD_transp_1"/>
    <property type="match status" value="1"/>
</dbReference>
<evidence type="ECO:0000313" key="11">
    <source>
        <dbReference type="Proteomes" id="UP000305921"/>
    </source>
</evidence>
<evidence type="ECO:0000256" key="1">
    <source>
        <dbReference type="ARBA" id="ARBA00004651"/>
    </source>
</evidence>
<comment type="subcellular location">
    <subcellularLocation>
        <location evidence="1 7">Cell membrane</location>
        <topology evidence="1 7">Multi-pass membrane protein</topology>
    </subcellularLocation>
</comment>
<feature type="transmembrane region" description="Helical" evidence="7">
    <location>
        <begin position="152"/>
        <end position="172"/>
    </location>
</feature>
<dbReference type="AlphaFoldDB" id="A0A5R9E1I4"/>
<feature type="domain" description="ABC transmembrane type-1" evidence="9">
    <location>
        <begin position="115"/>
        <end position="327"/>
    </location>
</feature>
<dbReference type="InterPro" id="IPR000515">
    <property type="entry name" value="MetI-like"/>
</dbReference>
<evidence type="ECO:0000256" key="7">
    <source>
        <dbReference type="RuleBase" id="RU363032"/>
    </source>
</evidence>
<name>A0A5R9E1I4_9ACTN</name>
<dbReference type="OrthoDB" id="9805974at2"/>
<dbReference type="CDD" id="cd06261">
    <property type="entry name" value="TM_PBP2"/>
    <property type="match status" value="1"/>
</dbReference>
<evidence type="ECO:0000313" key="10">
    <source>
        <dbReference type="EMBL" id="TLQ43788.1"/>
    </source>
</evidence>
<feature type="transmembrane region" description="Helical" evidence="7">
    <location>
        <begin position="200"/>
        <end position="222"/>
    </location>
</feature>
<gene>
    <name evidence="10" type="ORF">FEF34_12130</name>
</gene>
<dbReference type="GO" id="GO:0005886">
    <property type="term" value="C:plasma membrane"/>
    <property type="evidence" value="ECO:0007669"/>
    <property type="project" value="UniProtKB-SubCell"/>
</dbReference>
<comment type="similarity">
    <text evidence="7">Belongs to the binding-protein-dependent transport system permease family.</text>
</comment>
<keyword evidence="4 7" id="KW-0812">Transmembrane</keyword>
<accession>A0A5R9E1I4</accession>
<keyword evidence="11" id="KW-1185">Reference proteome</keyword>
<dbReference type="PANTHER" id="PTHR30193:SF37">
    <property type="entry name" value="INNER MEMBRANE ABC TRANSPORTER PERMEASE PROTEIN YCJO"/>
    <property type="match status" value="1"/>
</dbReference>
<dbReference type="SUPFAM" id="SSF161098">
    <property type="entry name" value="MetI-like"/>
    <property type="match status" value="1"/>
</dbReference>
<evidence type="ECO:0000256" key="2">
    <source>
        <dbReference type="ARBA" id="ARBA00022448"/>
    </source>
</evidence>
<feature type="region of interest" description="Disordered" evidence="8">
    <location>
        <begin position="1"/>
        <end position="46"/>
    </location>
</feature>
<evidence type="ECO:0000256" key="3">
    <source>
        <dbReference type="ARBA" id="ARBA00022475"/>
    </source>
</evidence>
<dbReference type="RefSeq" id="WP_138053194.1">
    <property type="nucleotide sequence ID" value="NZ_VAWE01000001.1"/>
</dbReference>
<feature type="transmembrane region" description="Helical" evidence="7">
    <location>
        <begin position="55"/>
        <end position="75"/>
    </location>
</feature>
<feature type="transmembrane region" description="Helical" evidence="7">
    <location>
        <begin position="119"/>
        <end position="140"/>
    </location>
</feature>
<proteinExistence type="inferred from homology"/>
<evidence type="ECO:0000256" key="6">
    <source>
        <dbReference type="ARBA" id="ARBA00023136"/>
    </source>
</evidence>
<keyword evidence="5 7" id="KW-1133">Transmembrane helix</keyword>
<keyword evidence="6 7" id="KW-0472">Membrane</keyword>
<comment type="caution">
    <text evidence="10">The sequence shown here is derived from an EMBL/GenBank/DDBJ whole genome shotgun (WGS) entry which is preliminary data.</text>
</comment>
<dbReference type="InterPro" id="IPR051393">
    <property type="entry name" value="ABC_transporter_permease"/>
</dbReference>
<sequence length="336" mass="36432">MRRTATDSIAPDEGDGLPGTSGRPPGAKATGPGDRSGPGRPAPGARSRILRRREALAGLAFVAPMLVLFVVFRFGPTLGAAFLSVTDYRLSGEWTFIGAGNYTRLLGDDLFWESLGVTAVYTVLYVPMTVALALGTAVLLHRTLWMRGFFRGLFFLPYVTSIVLAAVIWKWIYEVQDGLLNASLGVIGVGPVDFLGSESLVLPSIAAASAWKGFGYSMLILLAGLQSIPREVTEAATIDGASGWQRFRWVTLPLLRPVLFFVLVIEAILGFQVFDAMYVMTAGGPVRASYSLVYFLYDSGFKFFDFGYASAVGLVLFLVVLVFSLVQRRLIGRDAD</sequence>